<evidence type="ECO:0000256" key="1">
    <source>
        <dbReference type="ARBA" id="ARBA00022737"/>
    </source>
</evidence>
<gene>
    <name evidence="4" type="ORF">RM552_12860</name>
</gene>
<dbReference type="InterPro" id="IPR031778">
    <property type="entry name" value="Sortilin_N"/>
</dbReference>
<comment type="caution">
    <text evidence="4">The sequence shown here is derived from an EMBL/GenBank/DDBJ whole genome shotgun (WGS) entry which is preliminary data.</text>
</comment>
<organism evidence="4 5">
    <name type="scientific">Glaciecola petra</name>
    <dbReference type="NCBI Taxonomy" id="3075602"/>
    <lineage>
        <taxon>Bacteria</taxon>
        <taxon>Pseudomonadati</taxon>
        <taxon>Pseudomonadota</taxon>
        <taxon>Gammaproteobacteria</taxon>
        <taxon>Alteromonadales</taxon>
        <taxon>Alteromonadaceae</taxon>
        <taxon>Glaciecola</taxon>
    </lineage>
</organism>
<protein>
    <submittedName>
        <fullName evidence="4">Glycosyl hydrolase</fullName>
    </submittedName>
</protein>
<dbReference type="InterPro" id="IPR052025">
    <property type="entry name" value="Xyloglucanase_GH74"/>
</dbReference>
<feature type="domain" description="Sortilin N-terminal" evidence="3">
    <location>
        <begin position="129"/>
        <end position="254"/>
    </location>
</feature>
<dbReference type="RefSeq" id="WP_311369258.1">
    <property type="nucleotide sequence ID" value="NZ_JAVRHX010000003.1"/>
</dbReference>
<feature type="domain" description="Sortilin N-terminal" evidence="3">
    <location>
        <begin position="288"/>
        <end position="399"/>
    </location>
</feature>
<keyword evidence="5" id="KW-1185">Reference proteome</keyword>
<dbReference type="Proteomes" id="UP001253545">
    <property type="component" value="Unassembled WGS sequence"/>
</dbReference>
<dbReference type="Gene3D" id="2.130.10.10">
    <property type="entry name" value="YVTN repeat-like/Quinoprotein amine dehydrogenase"/>
    <property type="match status" value="5"/>
</dbReference>
<accession>A0ABU2ZSX6</accession>
<proteinExistence type="predicted"/>
<keyword evidence="4" id="KW-0378">Hydrolase</keyword>
<dbReference type="GO" id="GO:0016787">
    <property type="term" value="F:hydrolase activity"/>
    <property type="evidence" value="ECO:0007669"/>
    <property type="project" value="UniProtKB-KW"/>
</dbReference>
<feature type="signal peptide" evidence="2">
    <location>
        <begin position="1"/>
        <end position="22"/>
    </location>
</feature>
<sequence length="1093" mass="122091">MKLLHAFAVLITSFSLSFNTQAADKDEEGLMADSLFTSMKLRNIGPAYMSGRIADIEVDAKDPSTWYVAVGSGGVWKTENGGITWAPIFDSEAVYSTGDVTIDPSNSNIIWVGTGENNGGRHLSFGDGVYRSLDGGKTWKNMGLKDSERISDIIIHPSDSNTVWVSSQGPLWSKGGQRGLFKTTDGGKTWENVLKTDEWTGVTSLVIDSRNPDKLYAATWQRQRTLPTYVGTGPGSAIHTTDDGGKTWRKLTTGLPETDMGKIGLAISAINPDVVYAGIELNQRKGGLYRSDDQGASWTKMSDEVAGGTGPHYYQEIFADPHRFDRIYLASNYTKYSDDGGKTWTPMNVKYKHVDDHAIAFHPTDKDFLLVGSDGGIYETQDDMKKWRFIENMPITQFYKIAVDDSKPFYYVYGGTQDNSSPGGPSRTTKTHGIKNNDWFLILDWDGHQPATEPGNPDIVYGQRQQGNLARFHRSTGEYVSVMPQAKPGEPAERYNWDAPIVVSSHDPKRLYHASQRVWRSDDRGNSWQAISGDLTKNENRMHMPVMDRTWSVDSGFDLLAMSNYNTIANIAESPLDENILYAGTDDGLIQVTSNGGKDWKTYELDDIRGIPATAYINDIRADLFDKDTVYAALDNHKYGDFKPYLIKSTNRGKTWKSIASNLPDKHLVWRLVQDHVNKDLLFIGTELGLFFTVDGGKQWTELNGGVPTISFRDVKIQRRENDLVGGTFGRGIYILDDYSPLRTVSKKALEQEALLFPLRDALWYIPESLHTDSHGDFEYRAENPEFGATFTYYLRDGMKSLKDRREEKEKQAEEEGDYPLYPEWEVVETELREAEPSVYLLIKNAEGKIVRKVNAEADKGLHRVTWDLRMPSANSLGASASFFGDVGHLVAPGVYTASLHSTVKGKTRDLAAPVSFNVTPLHEQTVPGAVSAEQRTTQLKQVENLRRSVSMANTQVDDLHAKLKSFRIALDRSLAEPSQLEGRYEQLRQAVFAAQEALNGKAASSGMGSQPASISSRLFMIEFARANTWGLTHTQKEQMVIVQDALNVLQPSLEKLMRQDFPDFKQSLLDAGAPWMPVGLMREMSDEPVEID</sequence>
<dbReference type="PANTHER" id="PTHR43739">
    <property type="entry name" value="XYLOGLUCANASE (EUROFUNG)"/>
    <property type="match status" value="1"/>
</dbReference>
<dbReference type="InterPro" id="IPR015943">
    <property type="entry name" value="WD40/YVTN_repeat-like_dom_sf"/>
</dbReference>
<dbReference type="Pfam" id="PF15902">
    <property type="entry name" value="Sortilin-Vps10"/>
    <property type="match status" value="2"/>
</dbReference>
<keyword evidence="2" id="KW-0732">Signal</keyword>
<evidence type="ECO:0000313" key="4">
    <source>
        <dbReference type="EMBL" id="MDT0595742.1"/>
    </source>
</evidence>
<dbReference type="EMBL" id="JAVRHX010000003">
    <property type="protein sequence ID" value="MDT0595742.1"/>
    <property type="molecule type" value="Genomic_DNA"/>
</dbReference>
<feature type="chain" id="PRO_5046000210" evidence="2">
    <location>
        <begin position="23"/>
        <end position="1093"/>
    </location>
</feature>
<dbReference type="SUPFAM" id="SSF110296">
    <property type="entry name" value="Oligoxyloglucan reducing end-specific cellobiohydrolase"/>
    <property type="match status" value="2"/>
</dbReference>
<name>A0ABU2ZSX6_9ALTE</name>
<dbReference type="CDD" id="cd15482">
    <property type="entry name" value="Sialidase_non-viral"/>
    <property type="match status" value="2"/>
</dbReference>
<reference evidence="4 5" key="1">
    <citation type="submission" date="2023-09" db="EMBL/GenBank/DDBJ databases">
        <authorList>
            <person name="Rey-Velasco X."/>
        </authorList>
    </citation>
    <scope>NUCLEOTIDE SEQUENCE [LARGE SCALE GENOMIC DNA]</scope>
    <source>
        <strain evidence="4 5">P117</strain>
    </source>
</reference>
<evidence type="ECO:0000313" key="5">
    <source>
        <dbReference type="Proteomes" id="UP001253545"/>
    </source>
</evidence>
<evidence type="ECO:0000259" key="3">
    <source>
        <dbReference type="Pfam" id="PF15902"/>
    </source>
</evidence>
<dbReference type="Gene3D" id="2.60.40.4070">
    <property type="match status" value="1"/>
</dbReference>
<keyword evidence="1" id="KW-0677">Repeat</keyword>
<dbReference type="PANTHER" id="PTHR43739:SF5">
    <property type="entry name" value="EXO-ALPHA-SIALIDASE"/>
    <property type="match status" value="1"/>
</dbReference>
<evidence type="ECO:0000256" key="2">
    <source>
        <dbReference type="SAM" id="SignalP"/>
    </source>
</evidence>